<keyword evidence="5" id="KW-0396">Initiation factor</keyword>
<dbReference type="SUPFAM" id="SSF50249">
    <property type="entry name" value="Nucleic acid-binding proteins"/>
    <property type="match status" value="1"/>
</dbReference>
<organism evidence="8">
    <name type="scientific">Phallusia mammillata</name>
    <dbReference type="NCBI Taxonomy" id="59560"/>
    <lineage>
        <taxon>Eukaryota</taxon>
        <taxon>Metazoa</taxon>
        <taxon>Chordata</taxon>
        <taxon>Tunicata</taxon>
        <taxon>Ascidiacea</taxon>
        <taxon>Phlebobranchia</taxon>
        <taxon>Ascidiidae</taxon>
        <taxon>Phallusia</taxon>
    </lineage>
</organism>
<feature type="compositionally biased region" description="Low complexity" evidence="6">
    <location>
        <begin position="134"/>
        <end position="143"/>
    </location>
</feature>
<evidence type="ECO:0000256" key="5">
    <source>
        <dbReference type="PROSITE-ProRule" id="PRU00181"/>
    </source>
</evidence>
<keyword evidence="3" id="KW-0694">RNA-binding</keyword>
<evidence type="ECO:0000313" key="8">
    <source>
        <dbReference type="EMBL" id="CAB3241519.1"/>
    </source>
</evidence>
<dbReference type="InterPro" id="IPR039294">
    <property type="entry name" value="EIF1AD"/>
</dbReference>
<dbReference type="InterPro" id="IPR006196">
    <property type="entry name" value="RNA-binding_domain_S1_IF1"/>
</dbReference>
<dbReference type="GO" id="GO:0003743">
    <property type="term" value="F:translation initiation factor activity"/>
    <property type="evidence" value="ECO:0007669"/>
    <property type="project" value="UniProtKB-UniRule"/>
</dbReference>
<feature type="region of interest" description="Disordered" evidence="6">
    <location>
        <begin position="134"/>
        <end position="177"/>
    </location>
</feature>
<evidence type="ECO:0000256" key="6">
    <source>
        <dbReference type="SAM" id="MobiDB-lite"/>
    </source>
</evidence>
<dbReference type="PANTHER" id="PTHR21641">
    <property type="entry name" value="TRANSLATION INITIATION FACTOR-RELATED"/>
    <property type="match status" value="1"/>
</dbReference>
<evidence type="ECO:0000256" key="3">
    <source>
        <dbReference type="ARBA" id="ARBA00022884"/>
    </source>
</evidence>
<evidence type="ECO:0000256" key="1">
    <source>
        <dbReference type="ARBA" id="ARBA00007340"/>
    </source>
</evidence>
<reference evidence="8" key="1">
    <citation type="submission" date="2020-04" db="EMBL/GenBank/DDBJ databases">
        <authorList>
            <person name="Neveu A P."/>
        </authorList>
    </citation>
    <scope>NUCLEOTIDE SEQUENCE</scope>
    <source>
        <tissue evidence="8">Whole embryo</tissue>
    </source>
</reference>
<protein>
    <recommendedName>
        <fullName evidence="2">Probable RNA-binding protein EIF1AD</fullName>
    </recommendedName>
    <alternativeName>
        <fullName evidence="4">Eukaryotic translation initiation factor 1A domain-containing protein</fullName>
    </alternativeName>
</protein>
<gene>
    <name evidence="8" type="primary">Eif1ad</name>
</gene>
<proteinExistence type="evidence at transcript level"/>
<dbReference type="InterPro" id="IPR001253">
    <property type="entry name" value="TIF_eIF-1A"/>
</dbReference>
<dbReference type="SMART" id="SM00652">
    <property type="entry name" value="eIF1a"/>
    <property type="match status" value="1"/>
</dbReference>
<dbReference type="GO" id="GO:0005634">
    <property type="term" value="C:nucleus"/>
    <property type="evidence" value="ECO:0007669"/>
    <property type="project" value="TreeGrafter"/>
</dbReference>
<evidence type="ECO:0000259" key="7">
    <source>
        <dbReference type="PROSITE" id="PS50832"/>
    </source>
</evidence>
<dbReference type="PANTHER" id="PTHR21641:SF0">
    <property type="entry name" value="RNA-BINDING PROTEIN EIF1AD-RELATED"/>
    <property type="match status" value="1"/>
</dbReference>
<keyword evidence="5" id="KW-0648">Protein biosynthesis</keyword>
<dbReference type="Pfam" id="PF01176">
    <property type="entry name" value="eIF-1a"/>
    <property type="match status" value="1"/>
</dbReference>
<accession>A0A6F9DB42</accession>
<dbReference type="GO" id="GO:0003723">
    <property type="term" value="F:RNA binding"/>
    <property type="evidence" value="ECO:0007669"/>
    <property type="project" value="UniProtKB-KW"/>
</dbReference>
<dbReference type="InterPro" id="IPR012340">
    <property type="entry name" value="NA-bd_OB-fold"/>
</dbReference>
<dbReference type="EMBL" id="LR784775">
    <property type="protein sequence ID" value="CAB3241519.1"/>
    <property type="molecule type" value="mRNA"/>
</dbReference>
<comment type="similarity">
    <text evidence="1">Belongs to the EIF1AD family.</text>
</comment>
<dbReference type="Gene3D" id="2.40.50.140">
    <property type="entry name" value="Nucleic acid-binding proteins"/>
    <property type="match status" value="1"/>
</dbReference>
<evidence type="ECO:0000256" key="4">
    <source>
        <dbReference type="ARBA" id="ARBA00031998"/>
    </source>
</evidence>
<dbReference type="AlphaFoldDB" id="A0A6F9DB42"/>
<sequence length="177" mass="20242">MTAATKRKHVVKEMLENFDLPMPHQSIVQVQGTSGSNLHEVCTENGEKYLASLPTKFRKNIWIKRGDFVLTEPILEGDKVKGEIVRILYPQHIKIIKQENMWPKQFEKKKTIVHSDVVEHLSELNLLKNTNNNALNETNLSSAGEESEEDDFSDIPVNTNHPPELYESDTDESTDED</sequence>
<name>A0A6F9DB42_9ASCI</name>
<feature type="compositionally biased region" description="Acidic residues" evidence="6">
    <location>
        <begin position="166"/>
        <end position="177"/>
    </location>
</feature>
<evidence type="ECO:0000256" key="2">
    <source>
        <dbReference type="ARBA" id="ARBA00020989"/>
    </source>
</evidence>
<dbReference type="PROSITE" id="PS50832">
    <property type="entry name" value="S1_IF1_TYPE"/>
    <property type="match status" value="1"/>
</dbReference>
<feature type="domain" description="S1-like" evidence="7">
    <location>
        <begin position="29"/>
        <end position="85"/>
    </location>
</feature>